<feature type="domain" description="RsdA/BaiN/AoA(So)-like insert" evidence="5">
    <location>
        <begin position="193"/>
        <end position="371"/>
    </location>
</feature>
<accession>A0A8J7W044</accession>
<comment type="cofactor">
    <cofactor evidence="1">
        <name>FAD</name>
        <dbReference type="ChEBI" id="CHEBI:57692"/>
    </cofactor>
</comment>
<dbReference type="InterPro" id="IPR057661">
    <property type="entry name" value="RsdA/BaiN/AoA(So)_Rossmann"/>
</dbReference>
<name>A0A8J7W044_9FIRM</name>
<comment type="caution">
    <text evidence="6">The sequence shown here is derived from an EMBL/GenBank/DDBJ whole genome shotgun (WGS) entry which is preliminary data.</text>
</comment>
<dbReference type="PANTHER" id="PTHR42887">
    <property type="entry name" value="OS12G0638800 PROTEIN"/>
    <property type="match status" value="1"/>
</dbReference>
<dbReference type="Proteomes" id="UP000675664">
    <property type="component" value="Unassembled WGS sequence"/>
</dbReference>
<dbReference type="SUPFAM" id="SSF160996">
    <property type="entry name" value="HI0933 insert domain-like"/>
    <property type="match status" value="1"/>
</dbReference>
<evidence type="ECO:0000259" key="5">
    <source>
        <dbReference type="Pfam" id="PF22780"/>
    </source>
</evidence>
<keyword evidence="7" id="KW-1185">Reference proteome</keyword>
<dbReference type="InterPro" id="IPR023166">
    <property type="entry name" value="BaiN-like_dom_sf"/>
</dbReference>
<keyword evidence="2" id="KW-0285">Flavoprotein</keyword>
<organism evidence="6 7">
    <name type="scientific">Sinanaerobacter chloroacetimidivorans</name>
    <dbReference type="NCBI Taxonomy" id="2818044"/>
    <lineage>
        <taxon>Bacteria</taxon>
        <taxon>Bacillati</taxon>
        <taxon>Bacillota</taxon>
        <taxon>Clostridia</taxon>
        <taxon>Peptostreptococcales</taxon>
        <taxon>Anaerovoracaceae</taxon>
        <taxon>Sinanaerobacter</taxon>
    </lineage>
</organism>
<dbReference type="Pfam" id="PF03486">
    <property type="entry name" value="HI0933_like"/>
    <property type="match status" value="1"/>
</dbReference>
<dbReference type="EMBL" id="JAGSND010000001">
    <property type="protein sequence ID" value="MBR0596805.1"/>
    <property type="molecule type" value="Genomic_DNA"/>
</dbReference>
<evidence type="ECO:0000256" key="2">
    <source>
        <dbReference type="ARBA" id="ARBA00022630"/>
    </source>
</evidence>
<dbReference type="PANTHER" id="PTHR42887:SF2">
    <property type="entry name" value="OS12G0638800 PROTEIN"/>
    <property type="match status" value="1"/>
</dbReference>
<dbReference type="SUPFAM" id="SSF51905">
    <property type="entry name" value="FAD/NAD(P)-binding domain"/>
    <property type="match status" value="1"/>
</dbReference>
<dbReference type="RefSeq" id="WP_227016923.1">
    <property type="nucleotide sequence ID" value="NZ_JAGSND010000001.1"/>
</dbReference>
<protein>
    <submittedName>
        <fullName evidence="6">Aminoacetone oxidase family FAD-binding enzyme</fullName>
    </submittedName>
</protein>
<dbReference type="Gene3D" id="1.10.8.260">
    <property type="entry name" value="HI0933 insert domain-like"/>
    <property type="match status" value="1"/>
</dbReference>
<sequence>MIYDIIIIGAGAAGLFAGASLPSPQNGLILEKSASPGKKLLLSGGGQCNITHNGSIKDFILHYGDHGKKIRSVLYRFNNQSVMDFFAGHQFPLFEREDGKVFPSSLKAQDVLDLLLNCCNNNGITILYNSPVTKISYREDTSSPVYTVSCDGNQYMTRKLVVAAGGCSYPATGSDGSLLSVLKELDIELVPSRPSLMPVYVQDYPYGNLSGISFSSARITLYDSFKGDHQMASSFSDSKIAENTDALLFTHSGFSGPGILNISRYAEKGQQLSINYYPKKNRDAILKDLTKAIPGNKKQLLTVLYEYFNKEISASPAELPYRFLESVCLRCQLNTQQKYSQISGSQLKSLVSILTEDTFLINRLGGFETAMATAGGVSLDEVNLKTLESNKYPNLFFAGEILDVDGDTGGYNLQFAFSSGYLAAQ</sequence>
<dbReference type="Gene3D" id="3.50.50.60">
    <property type="entry name" value="FAD/NAD(P)-binding domain"/>
    <property type="match status" value="1"/>
</dbReference>
<dbReference type="AlphaFoldDB" id="A0A8J7W044"/>
<proteinExistence type="predicted"/>
<dbReference type="InterPro" id="IPR036188">
    <property type="entry name" value="FAD/NAD-bd_sf"/>
</dbReference>
<evidence type="ECO:0000256" key="1">
    <source>
        <dbReference type="ARBA" id="ARBA00001974"/>
    </source>
</evidence>
<dbReference type="NCBIfam" id="TIGR00275">
    <property type="entry name" value="aminoacetone oxidase family FAD-binding enzyme"/>
    <property type="match status" value="1"/>
</dbReference>
<evidence type="ECO:0000256" key="3">
    <source>
        <dbReference type="ARBA" id="ARBA00022827"/>
    </source>
</evidence>
<reference evidence="6" key="2">
    <citation type="submission" date="2021-04" db="EMBL/GenBank/DDBJ databases">
        <authorList>
            <person name="Liu J."/>
        </authorList>
    </citation>
    <scope>NUCLEOTIDE SEQUENCE</scope>
    <source>
        <strain evidence="6">BAD-6</strain>
    </source>
</reference>
<reference evidence="6" key="1">
    <citation type="submission" date="2021-04" db="EMBL/GenBank/DDBJ databases">
        <title>Sinoanaerobacter chloroacetimidivorans sp. nov., an obligate anaerobic bacterium isolated from anaerobic sludge.</title>
        <authorList>
            <person name="Bao Y."/>
        </authorList>
    </citation>
    <scope>NUCLEOTIDE SEQUENCE</scope>
    <source>
        <strain evidence="6">BAD-6</strain>
    </source>
</reference>
<evidence type="ECO:0000313" key="6">
    <source>
        <dbReference type="EMBL" id="MBR0596805.1"/>
    </source>
</evidence>
<gene>
    <name evidence="6" type="ORF">KCX82_02845</name>
</gene>
<keyword evidence="3" id="KW-0274">FAD</keyword>
<dbReference type="InterPro" id="IPR055178">
    <property type="entry name" value="RsdA/BaiN/AoA(So)-like_dom"/>
</dbReference>
<feature type="domain" description="RsdA/BaiN/AoA(So)-like Rossmann fold-like" evidence="4">
    <location>
        <begin position="4"/>
        <end position="425"/>
    </location>
</feature>
<dbReference type="Gene3D" id="2.40.30.10">
    <property type="entry name" value="Translation factors"/>
    <property type="match status" value="1"/>
</dbReference>
<evidence type="ECO:0000259" key="4">
    <source>
        <dbReference type="Pfam" id="PF03486"/>
    </source>
</evidence>
<dbReference type="InterPro" id="IPR004792">
    <property type="entry name" value="BaiN-like"/>
</dbReference>
<evidence type="ECO:0000313" key="7">
    <source>
        <dbReference type="Proteomes" id="UP000675664"/>
    </source>
</evidence>
<dbReference type="Pfam" id="PF22780">
    <property type="entry name" value="HI0933_like_1st"/>
    <property type="match status" value="1"/>
</dbReference>